<reference evidence="10" key="2">
    <citation type="journal article" date="2018" name="Biosci. Biotechnol. Biochem.">
        <title>Polysaccharide hydrolase of the hadal zone amphipods Hirondellea gigas.</title>
        <authorList>
            <person name="Kobayashi H."/>
            <person name="Nagahama T."/>
            <person name="Arai W."/>
            <person name="Sasagawa Y."/>
            <person name="Umeda M."/>
            <person name="Hayashi T."/>
            <person name="Nikaido I."/>
            <person name="Watanabe H."/>
            <person name="Oguri K."/>
            <person name="Kitazato H."/>
            <person name="Fujioka K."/>
            <person name="Kido Y."/>
            <person name="Takami H."/>
        </authorList>
    </citation>
    <scope>NUCLEOTIDE SEQUENCE</scope>
    <source>
        <tissue evidence="10">Whole body</tissue>
    </source>
</reference>
<dbReference type="Pfam" id="PF12457">
    <property type="entry name" value="TIP_N"/>
    <property type="match status" value="1"/>
</dbReference>
<dbReference type="Pfam" id="PF01585">
    <property type="entry name" value="G-patch"/>
    <property type="match status" value="1"/>
</dbReference>
<evidence type="ECO:0000313" key="10">
    <source>
        <dbReference type="EMBL" id="LAB70651.1"/>
    </source>
</evidence>
<feature type="region of interest" description="Disordered" evidence="8">
    <location>
        <begin position="230"/>
        <end position="266"/>
    </location>
</feature>
<dbReference type="InterPro" id="IPR022783">
    <property type="entry name" value="GCFC_dom"/>
</dbReference>
<evidence type="ECO:0000259" key="9">
    <source>
        <dbReference type="PROSITE" id="PS50174"/>
    </source>
</evidence>
<accession>A0A2P2I9F2</accession>
<dbReference type="EMBL" id="IACF01005064">
    <property type="protein sequence ID" value="LAB70651.1"/>
    <property type="molecule type" value="mRNA"/>
</dbReference>
<evidence type="ECO:0000256" key="6">
    <source>
        <dbReference type="ARBA" id="ARBA00023242"/>
    </source>
</evidence>
<dbReference type="PANTHER" id="PTHR23329">
    <property type="entry name" value="TUFTELIN-INTERACTING PROTEIN 11-RELATED"/>
    <property type="match status" value="1"/>
</dbReference>
<name>A0A2P2I9F2_9CRUS</name>
<dbReference type="GO" id="GO:0003676">
    <property type="term" value="F:nucleic acid binding"/>
    <property type="evidence" value="ECO:0007669"/>
    <property type="project" value="InterPro"/>
</dbReference>
<dbReference type="Pfam" id="PF07842">
    <property type="entry name" value="GCFC"/>
    <property type="match status" value="1"/>
</dbReference>
<evidence type="ECO:0000256" key="1">
    <source>
        <dbReference type="ARBA" id="ARBA00004123"/>
    </source>
</evidence>
<dbReference type="PROSITE" id="PS50174">
    <property type="entry name" value="G_PATCH"/>
    <property type="match status" value="1"/>
</dbReference>
<proteinExistence type="evidence at transcript level"/>
<sequence length="871" mass="99793">MSSDEEEEDEGQWIAGQWQGQNRRRRKHQSKNEALYGIFGNYPEENDYLRPNHRSATMGIAFRSSGTMDMNDDKKADDDDDSDEKDFDVAPAKGSRPHSPLPERFGGRTMSDGDDDDDADPASVGHAGLGWSESNLRSNLPTSFSSSKGAPKKSAMKRKRDEEDDDELNPVSFHKDFARFEQHTRGIGMKLMKKMGFKGRLGKNETGRSEPVVAVPRRARAGLNFNGADQKVENDYRNDAEKMKSQRKQKRAQQERSAVEAGWRKTTKSKPKKVYLTAAELVQSKSKPKPKIEMIFDFTQNESGKAVNIADAVGSYSVDVDTTILPELQHNIGKIVETIELEILDVSTKLNRSKDSVVALENDRNTMAHRVQREADQISRTKELIAILDDLALRLGESYNPNYLPGDKITTPSSSSENSLQPNGITLEEIADIWENIQNKFREEYSQFGVSGMAVTMVFPRIKERLSHWKPLEDPSGAETLLTRWRYLLSANLEGAENTNDVYTELVEKIVVPKLRSSLMNDWDVKSTTSCVELFQSVQQYLPNGIVYRLLSTLVVPKITHSVSLWEPNQETIPIHEWIHPWLPLLAVELQPACDQVFRKLSGILHHWKFGDSSCHTILLPWIDVFTESQMRQLIKTRILPKLHMTMNAFIINPLEQDFEIMNSFSEWEDLIEENAFLILFEKRFFPKFHAVLHRWLSARDTNGTISANFNEIASWYEVWKTHFTDKLLNHRRFQEQLNISLDMMNCVILKHSLPTLKDVLETAKRNCAKIALKTGKSRRNTSVQFENPSIPKRPQSFDLDDDDGLSFRELVERFAQDHNVTFVPNTSLGRYHGKQIFQFGNYNVYLDNELIFMKKKGQDWKPTSLTELLV</sequence>
<protein>
    <submittedName>
        <fullName evidence="10">Tuftelin-interacting protein 11</fullName>
    </submittedName>
</protein>
<dbReference type="PIRSF" id="PIRSF017706">
    <property type="entry name" value="TFIP11"/>
    <property type="match status" value="1"/>
</dbReference>
<dbReference type="AlphaFoldDB" id="A0A2P2I9F2"/>
<evidence type="ECO:0000256" key="8">
    <source>
        <dbReference type="SAM" id="MobiDB-lite"/>
    </source>
</evidence>
<comment type="subcellular location">
    <subcellularLocation>
        <location evidence="1 7">Nucleus</location>
    </subcellularLocation>
</comment>
<reference evidence="11" key="1">
    <citation type="submission" date="2017-11" db="EMBL/GenBank/DDBJ databases">
        <title>The sensing device of the deep-sea amphipod.</title>
        <authorList>
            <person name="Kobayashi H."/>
            <person name="Nagahama T."/>
            <person name="Arai W."/>
            <person name="Sasagawa Y."/>
            <person name="Umeda M."/>
            <person name="Hayashi T."/>
            <person name="Nikaido I."/>
            <person name="Watanabe H."/>
            <person name="Oguri K."/>
            <person name="Kitazato H."/>
            <person name="Fujioka K."/>
            <person name="Kido Y."/>
            <person name="Takami H."/>
        </authorList>
    </citation>
    <scope>NUCLEOTIDE SEQUENCE</scope>
    <source>
        <tissue evidence="11">Whole body</tissue>
    </source>
</reference>
<feature type="compositionally biased region" description="Acidic residues" evidence="8">
    <location>
        <begin position="1"/>
        <end position="11"/>
    </location>
</feature>
<dbReference type="GO" id="GO:0000390">
    <property type="term" value="P:spliceosomal complex disassembly"/>
    <property type="evidence" value="ECO:0007669"/>
    <property type="project" value="InterPro"/>
</dbReference>
<evidence type="ECO:0000313" key="11">
    <source>
        <dbReference type="EMBL" id="LAC24813.1"/>
    </source>
</evidence>
<dbReference type="InterPro" id="IPR022159">
    <property type="entry name" value="STIP/TFIP11_N"/>
</dbReference>
<dbReference type="PANTHER" id="PTHR23329:SF1">
    <property type="entry name" value="TUFTELIN-INTERACTING PROTEIN 11"/>
    <property type="match status" value="1"/>
</dbReference>
<dbReference type="InterPro" id="IPR045211">
    <property type="entry name" value="TFP11/STIP/Ntr1"/>
</dbReference>
<dbReference type="EMBL" id="IACT01005665">
    <property type="protein sequence ID" value="LAC24813.1"/>
    <property type="molecule type" value="mRNA"/>
</dbReference>
<keyword evidence="4 7" id="KW-0747">Spliceosome</keyword>
<feature type="compositionally biased region" description="Basic and acidic residues" evidence="8">
    <location>
        <begin position="230"/>
        <end position="244"/>
    </location>
</feature>
<feature type="region of interest" description="Disordered" evidence="8">
    <location>
        <begin position="60"/>
        <end position="170"/>
    </location>
</feature>
<evidence type="ECO:0000256" key="2">
    <source>
        <dbReference type="ARBA" id="ARBA00010900"/>
    </source>
</evidence>
<evidence type="ECO:0000256" key="7">
    <source>
        <dbReference type="PIRNR" id="PIRNR017706"/>
    </source>
</evidence>
<dbReference type="InterPro" id="IPR024933">
    <property type="entry name" value="TFP11"/>
</dbReference>
<evidence type="ECO:0000256" key="5">
    <source>
        <dbReference type="ARBA" id="ARBA00023187"/>
    </source>
</evidence>
<feature type="region of interest" description="Disordered" evidence="8">
    <location>
        <begin position="1"/>
        <end position="31"/>
    </location>
</feature>
<comment type="similarity">
    <text evidence="2 7">Belongs to the TFP11/STIP family.</text>
</comment>
<dbReference type="GO" id="GO:0071008">
    <property type="term" value="C:U2-type post-mRNA release spliceosomal complex"/>
    <property type="evidence" value="ECO:0007669"/>
    <property type="project" value="TreeGrafter"/>
</dbReference>
<dbReference type="InterPro" id="IPR000467">
    <property type="entry name" value="G_patch_dom"/>
</dbReference>
<feature type="domain" description="G-patch" evidence="9">
    <location>
        <begin position="184"/>
        <end position="228"/>
    </location>
</feature>
<keyword evidence="6 7" id="KW-0539">Nucleus</keyword>
<dbReference type="SMART" id="SM00443">
    <property type="entry name" value="G_patch"/>
    <property type="match status" value="1"/>
</dbReference>
<evidence type="ECO:0000256" key="3">
    <source>
        <dbReference type="ARBA" id="ARBA00022664"/>
    </source>
</evidence>
<keyword evidence="5 7" id="KW-0508">mRNA splicing</keyword>
<feature type="compositionally biased region" description="Polar residues" evidence="8">
    <location>
        <begin position="132"/>
        <end position="148"/>
    </location>
</feature>
<keyword evidence="3 7" id="KW-0507">mRNA processing</keyword>
<evidence type="ECO:0000256" key="4">
    <source>
        <dbReference type="ARBA" id="ARBA00022728"/>
    </source>
</evidence>
<organism evidence="10">
    <name type="scientific">Hirondellea gigas</name>
    <dbReference type="NCBI Taxonomy" id="1518452"/>
    <lineage>
        <taxon>Eukaryota</taxon>
        <taxon>Metazoa</taxon>
        <taxon>Ecdysozoa</taxon>
        <taxon>Arthropoda</taxon>
        <taxon>Crustacea</taxon>
        <taxon>Multicrustacea</taxon>
        <taxon>Malacostraca</taxon>
        <taxon>Eumalacostraca</taxon>
        <taxon>Peracarida</taxon>
        <taxon>Amphipoda</taxon>
        <taxon>Amphilochidea</taxon>
        <taxon>Lysianassida</taxon>
        <taxon>Lysianassidira</taxon>
        <taxon>Lysianassoidea</taxon>
        <taxon>Lysianassidae</taxon>
        <taxon>Hirondellea</taxon>
    </lineage>
</organism>